<comment type="similarity">
    <text evidence="1 5">Belongs to the bacterial ribosomal protein bL33 family.</text>
</comment>
<evidence type="ECO:0000256" key="2">
    <source>
        <dbReference type="ARBA" id="ARBA00022980"/>
    </source>
</evidence>
<sequence length="54" mass="6525">MPKKRKVFVKLQCSECKRITYFAHKSKQAVEKKLELKKFCKFCKKHTLHKEGKK</sequence>
<evidence type="ECO:0000256" key="5">
    <source>
        <dbReference type="HAMAP-Rule" id="MF_00294"/>
    </source>
</evidence>
<dbReference type="InterPro" id="IPR011332">
    <property type="entry name" value="Ribosomal_zn-bd"/>
</dbReference>
<dbReference type="GO" id="GO:1990904">
    <property type="term" value="C:ribonucleoprotein complex"/>
    <property type="evidence" value="ECO:0007669"/>
    <property type="project" value="UniProtKB-KW"/>
</dbReference>
<dbReference type="InterPro" id="IPR038584">
    <property type="entry name" value="Ribosomal_bL33_sf"/>
</dbReference>
<keyword evidence="2 5" id="KW-0689">Ribosomal protein</keyword>
<dbReference type="NCBIfam" id="NF001860">
    <property type="entry name" value="PRK00595.1"/>
    <property type="match status" value="1"/>
</dbReference>
<evidence type="ECO:0000256" key="4">
    <source>
        <dbReference type="ARBA" id="ARBA00035176"/>
    </source>
</evidence>
<dbReference type="GO" id="GO:0003735">
    <property type="term" value="F:structural constituent of ribosome"/>
    <property type="evidence" value="ECO:0007669"/>
    <property type="project" value="InterPro"/>
</dbReference>
<dbReference type="NCBIfam" id="NF001764">
    <property type="entry name" value="PRK00504.1"/>
    <property type="match status" value="1"/>
</dbReference>
<reference evidence="7" key="1">
    <citation type="submission" date="2017-09" db="EMBL/GenBank/DDBJ databases">
        <title>Depth-based differentiation of microbial function through sediment-hosted aquifers and enrichment of novel symbionts in the deep terrestrial subsurface.</title>
        <authorList>
            <person name="Probst A.J."/>
            <person name="Ladd B."/>
            <person name="Jarett J.K."/>
            <person name="Geller-Mcgrath D.E."/>
            <person name="Sieber C.M.K."/>
            <person name="Emerson J.B."/>
            <person name="Anantharaman K."/>
            <person name="Thomas B.C."/>
            <person name="Malmstrom R."/>
            <person name="Stieglmeier M."/>
            <person name="Klingl A."/>
            <person name="Woyke T."/>
            <person name="Ryan C.M."/>
            <person name="Banfield J.F."/>
        </authorList>
    </citation>
    <scope>NUCLEOTIDE SEQUENCE [LARGE SCALE GENOMIC DNA]</scope>
</reference>
<dbReference type="GO" id="GO:0005840">
    <property type="term" value="C:ribosome"/>
    <property type="evidence" value="ECO:0007669"/>
    <property type="project" value="UniProtKB-KW"/>
</dbReference>
<dbReference type="SUPFAM" id="SSF57829">
    <property type="entry name" value="Zn-binding ribosomal proteins"/>
    <property type="match status" value="1"/>
</dbReference>
<organism evidence="6 7">
    <name type="scientific">Candidatus Nealsonbacteria bacterium CG03_land_8_20_14_0_80_36_12</name>
    <dbReference type="NCBI Taxonomy" id="1974701"/>
    <lineage>
        <taxon>Bacteria</taxon>
        <taxon>Candidatus Nealsoniibacteriota</taxon>
    </lineage>
</organism>
<dbReference type="InterPro" id="IPR001705">
    <property type="entry name" value="Ribosomal_bL33"/>
</dbReference>
<dbReference type="NCBIfam" id="TIGR01023">
    <property type="entry name" value="rpmG_bact"/>
    <property type="match status" value="1"/>
</dbReference>
<dbReference type="AlphaFoldDB" id="A0A2M7BYC0"/>
<dbReference type="GO" id="GO:0005737">
    <property type="term" value="C:cytoplasm"/>
    <property type="evidence" value="ECO:0007669"/>
    <property type="project" value="UniProtKB-ARBA"/>
</dbReference>
<dbReference type="PANTHER" id="PTHR43168">
    <property type="entry name" value="50S RIBOSOMAL PROTEIN L33, CHLOROPLASTIC"/>
    <property type="match status" value="1"/>
</dbReference>
<evidence type="ECO:0000313" key="6">
    <source>
        <dbReference type="EMBL" id="PIV12679.1"/>
    </source>
</evidence>
<gene>
    <name evidence="5 6" type="primary">rpmG</name>
    <name evidence="6" type="ORF">COS47_01245</name>
</gene>
<dbReference type="Proteomes" id="UP000230324">
    <property type="component" value="Unassembled WGS sequence"/>
</dbReference>
<evidence type="ECO:0000256" key="1">
    <source>
        <dbReference type="ARBA" id="ARBA00007596"/>
    </source>
</evidence>
<dbReference type="EMBL" id="PEUV01000027">
    <property type="protein sequence ID" value="PIV12679.1"/>
    <property type="molecule type" value="Genomic_DNA"/>
</dbReference>
<keyword evidence="3 5" id="KW-0687">Ribonucleoprotein</keyword>
<proteinExistence type="inferred from homology"/>
<accession>A0A2M7BYC0</accession>
<dbReference type="PANTHER" id="PTHR43168:SF2">
    <property type="entry name" value="LARGE RIBOSOMAL SUBUNIT PROTEIN BL33C"/>
    <property type="match status" value="1"/>
</dbReference>
<dbReference type="GO" id="GO:0006412">
    <property type="term" value="P:translation"/>
    <property type="evidence" value="ECO:0007669"/>
    <property type="project" value="UniProtKB-UniRule"/>
</dbReference>
<evidence type="ECO:0000313" key="7">
    <source>
        <dbReference type="Proteomes" id="UP000230324"/>
    </source>
</evidence>
<comment type="caution">
    <text evidence="6">The sequence shown here is derived from an EMBL/GenBank/DDBJ whole genome shotgun (WGS) entry which is preliminary data.</text>
</comment>
<dbReference type="Pfam" id="PF00471">
    <property type="entry name" value="Ribosomal_L33"/>
    <property type="match status" value="1"/>
</dbReference>
<protein>
    <recommendedName>
        <fullName evidence="4 5">Large ribosomal subunit protein bL33</fullName>
    </recommendedName>
</protein>
<name>A0A2M7BYC0_9BACT</name>
<evidence type="ECO:0000256" key="3">
    <source>
        <dbReference type="ARBA" id="ARBA00023274"/>
    </source>
</evidence>
<dbReference type="HAMAP" id="MF_00294">
    <property type="entry name" value="Ribosomal_bL33"/>
    <property type="match status" value="1"/>
</dbReference>
<dbReference type="Gene3D" id="2.20.28.120">
    <property type="entry name" value="Ribosomal protein L33"/>
    <property type="match status" value="1"/>
</dbReference>